<keyword evidence="3" id="KW-0804">Transcription</keyword>
<proteinExistence type="predicted"/>
<dbReference type="PANTHER" id="PTHR30146">
    <property type="entry name" value="LACI-RELATED TRANSCRIPTIONAL REPRESSOR"/>
    <property type="match status" value="1"/>
</dbReference>
<dbReference type="PANTHER" id="PTHR30146:SF24">
    <property type="entry name" value="XYLOSE OPERON REGULATORY PROTEIN"/>
    <property type="match status" value="1"/>
</dbReference>
<dbReference type="InterPro" id="IPR000843">
    <property type="entry name" value="HTH_LacI"/>
</dbReference>
<keyword evidence="2" id="KW-0238">DNA-binding</keyword>
<dbReference type="PROSITE" id="PS00356">
    <property type="entry name" value="HTH_LACI_1"/>
    <property type="match status" value="1"/>
</dbReference>
<reference evidence="4 5" key="1">
    <citation type="submission" date="2019-02" db="EMBL/GenBank/DDBJ databases">
        <title>Novel genomic isolates of S. pyogenes and S. dysgalactiae subsp. equisimilis associated to necrotising fasciitis (NSTI).</title>
        <authorList>
            <person name="Barrantes I."/>
        </authorList>
    </citation>
    <scope>NUCLEOTIDE SEQUENCE [LARGE SCALE GENOMIC DNA]</scope>
    <source>
        <strain evidence="4 5">SPY5003</strain>
    </source>
</reference>
<dbReference type="GO" id="GO:0003700">
    <property type="term" value="F:DNA-binding transcription factor activity"/>
    <property type="evidence" value="ECO:0007669"/>
    <property type="project" value="TreeGrafter"/>
</dbReference>
<name>A0A5S4TKF3_STRPY</name>
<dbReference type="GO" id="GO:0000976">
    <property type="term" value="F:transcription cis-regulatory region binding"/>
    <property type="evidence" value="ECO:0007669"/>
    <property type="project" value="TreeGrafter"/>
</dbReference>
<keyword evidence="1" id="KW-0805">Transcription regulation</keyword>
<evidence type="ECO:0000256" key="2">
    <source>
        <dbReference type="ARBA" id="ARBA00023125"/>
    </source>
</evidence>
<evidence type="ECO:0000256" key="1">
    <source>
        <dbReference type="ARBA" id="ARBA00023015"/>
    </source>
</evidence>
<dbReference type="PRINTS" id="PR00036">
    <property type="entry name" value="HTHLACI"/>
</dbReference>
<comment type="caution">
    <text evidence="4">The sequence shown here is derived from an EMBL/GenBank/DDBJ whole genome shotgun (WGS) entry which is preliminary data.</text>
</comment>
<organism evidence="4 5">
    <name type="scientific">Streptococcus pyogenes</name>
    <dbReference type="NCBI Taxonomy" id="1314"/>
    <lineage>
        <taxon>Bacteria</taxon>
        <taxon>Bacillati</taxon>
        <taxon>Bacillota</taxon>
        <taxon>Bacilli</taxon>
        <taxon>Lactobacillales</taxon>
        <taxon>Streptococcaceae</taxon>
        <taxon>Streptococcus</taxon>
    </lineage>
</organism>
<dbReference type="PROSITE" id="PS50932">
    <property type="entry name" value="HTH_LACI_2"/>
    <property type="match status" value="1"/>
</dbReference>
<accession>A0A5S4TKF3</accession>
<dbReference type="Gene3D" id="1.10.260.40">
    <property type="entry name" value="lambda repressor-like DNA-binding domains"/>
    <property type="match status" value="1"/>
</dbReference>
<dbReference type="Proteomes" id="UP000325300">
    <property type="component" value="Unassembled WGS sequence"/>
</dbReference>
<dbReference type="SMART" id="SM00354">
    <property type="entry name" value="HTH_LACI"/>
    <property type="match status" value="1"/>
</dbReference>
<dbReference type="EMBL" id="SJLI01000001">
    <property type="protein sequence ID" value="TYK95504.1"/>
    <property type="molecule type" value="Genomic_DNA"/>
</dbReference>
<dbReference type="InterPro" id="IPR010982">
    <property type="entry name" value="Lambda_DNA-bd_dom_sf"/>
</dbReference>
<dbReference type="AlphaFoldDB" id="A0A5S4TKF3"/>
<evidence type="ECO:0000313" key="5">
    <source>
        <dbReference type="Proteomes" id="UP000325300"/>
    </source>
</evidence>
<evidence type="ECO:0000256" key="3">
    <source>
        <dbReference type="ARBA" id="ARBA00023163"/>
    </source>
</evidence>
<protein>
    <submittedName>
        <fullName evidence="4">LacI family transcriptional regulator</fullName>
    </submittedName>
</protein>
<dbReference type="CDD" id="cd01392">
    <property type="entry name" value="HTH_LacI"/>
    <property type="match status" value="1"/>
</dbReference>
<dbReference type="Pfam" id="PF00356">
    <property type="entry name" value="LacI"/>
    <property type="match status" value="1"/>
</dbReference>
<sequence length="266" mass="30926">MMTSKITIKDIAREAGVSVATVSYVLNQRNDQKISEETRNKVLHISNLLNYTPNQAARSLVTQQSNSVVLYYKYADSILARAEQLHTISFLSRLLHEQDYQLVCLNEDSTEKFDWADLILTLDVDNDTFYKIGKLNFKPLIAIDSFVNDPLFFQINTDYAALKDQANQFFKDEPYTLLSLPITNRERYEHVSAFFPSLHIVNDLRELTYFEKENLLLIDESLDQFFVNSSQKLYCPRFSPKKGQVILEAIEWAKKRQPDKKHNLLV</sequence>
<dbReference type="SUPFAM" id="SSF47413">
    <property type="entry name" value="lambda repressor-like DNA-binding domains"/>
    <property type="match status" value="1"/>
</dbReference>
<evidence type="ECO:0000313" key="4">
    <source>
        <dbReference type="EMBL" id="TYK95504.1"/>
    </source>
</evidence>
<gene>
    <name evidence="4" type="ORF">E0F67_00140</name>
</gene>